<name>A0A413YYG1_9FIRM</name>
<organism evidence="1 2">
    <name type="scientific">Roseburia intestinalis</name>
    <dbReference type="NCBI Taxonomy" id="166486"/>
    <lineage>
        <taxon>Bacteria</taxon>
        <taxon>Bacillati</taxon>
        <taxon>Bacillota</taxon>
        <taxon>Clostridia</taxon>
        <taxon>Lachnospirales</taxon>
        <taxon>Lachnospiraceae</taxon>
        <taxon>Roseburia</taxon>
    </lineage>
</organism>
<dbReference type="RefSeq" id="WP_118598853.1">
    <property type="nucleotide sequence ID" value="NZ_QSHO01000017.1"/>
</dbReference>
<gene>
    <name evidence="1" type="ORF">DW856_15940</name>
</gene>
<protein>
    <submittedName>
        <fullName evidence="1">Uncharacterized protein</fullName>
    </submittedName>
</protein>
<comment type="caution">
    <text evidence="1">The sequence shown here is derived from an EMBL/GenBank/DDBJ whole genome shotgun (WGS) entry which is preliminary data.</text>
</comment>
<evidence type="ECO:0000313" key="2">
    <source>
        <dbReference type="Proteomes" id="UP000283513"/>
    </source>
</evidence>
<proteinExistence type="predicted"/>
<sequence>MRTYEQDLKELNISAEEFDNIISHIYDKTADEMAVLAKAIKSGAAVLPTVKRAFERVLAIRQAERQEAYNIYYNDLNTMCYSCKKCGISCNGTICKTWTGCAMKN</sequence>
<evidence type="ECO:0000313" key="1">
    <source>
        <dbReference type="EMBL" id="RHC14096.1"/>
    </source>
</evidence>
<dbReference type="EMBL" id="QSHO01000017">
    <property type="protein sequence ID" value="RHC14096.1"/>
    <property type="molecule type" value="Genomic_DNA"/>
</dbReference>
<dbReference type="AlphaFoldDB" id="A0A413YYG1"/>
<accession>A0A413YYG1</accession>
<dbReference type="Proteomes" id="UP000283513">
    <property type="component" value="Unassembled WGS sequence"/>
</dbReference>
<reference evidence="1 2" key="1">
    <citation type="submission" date="2018-08" db="EMBL/GenBank/DDBJ databases">
        <title>A genome reference for cultivated species of the human gut microbiota.</title>
        <authorList>
            <person name="Zou Y."/>
            <person name="Xue W."/>
            <person name="Luo G."/>
        </authorList>
    </citation>
    <scope>NUCLEOTIDE SEQUENCE [LARGE SCALE GENOMIC DNA]</scope>
    <source>
        <strain evidence="1 2">AM37-1AC</strain>
    </source>
</reference>